<dbReference type="Proteomes" id="UP000037269">
    <property type="component" value="Unassembled WGS sequence"/>
</dbReference>
<gene>
    <name evidence="3" type="ORF">AF333_02020</name>
</gene>
<reference evidence="3 4" key="1">
    <citation type="submission" date="2015-07" db="EMBL/GenBank/DDBJ databases">
        <title>Fjat-14205 dsm 2895.</title>
        <authorList>
            <person name="Liu B."/>
            <person name="Wang J."/>
            <person name="Zhu Y."/>
            <person name="Liu G."/>
            <person name="Chen Q."/>
            <person name="Chen Z."/>
            <person name="Lan J."/>
            <person name="Che J."/>
            <person name="Ge C."/>
            <person name="Shi H."/>
            <person name="Pan Z."/>
            <person name="Liu X."/>
        </authorList>
    </citation>
    <scope>NUCLEOTIDE SEQUENCE [LARGE SCALE GENOMIC DNA]</scope>
    <source>
        <strain evidence="3 4">DSM 2895</strain>
    </source>
</reference>
<keyword evidence="1" id="KW-0472">Membrane</keyword>
<keyword evidence="1" id="KW-0812">Transmembrane</keyword>
<dbReference type="AlphaFoldDB" id="A0A0D1Y780"/>
<evidence type="ECO:0000313" key="4">
    <source>
        <dbReference type="Proteomes" id="UP000037269"/>
    </source>
</evidence>
<feature type="domain" description="CAAX prenyl protease 2/Lysostaphin resistance protein A-like" evidence="2">
    <location>
        <begin position="5"/>
        <end position="48"/>
    </location>
</feature>
<keyword evidence="4" id="KW-1185">Reference proteome</keyword>
<proteinExistence type="predicted"/>
<dbReference type="EMBL" id="LGUG01000004">
    <property type="protein sequence ID" value="KON94446.1"/>
    <property type="molecule type" value="Genomic_DNA"/>
</dbReference>
<dbReference type="InterPro" id="IPR003675">
    <property type="entry name" value="Rce1/LyrA-like_dom"/>
</dbReference>
<dbReference type="Pfam" id="PF02517">
    <property type="entry name" value="Rce1-like"/>
    <property type="match status" value="1"/>
</dbReference>
<keyword evidence="1" id="KW-1133">Transmembrane helix</keyword>
<organism evidence="3 4">
    <name type="scientific">Aneurinibacillus migulanus</name>
    <name type="common">Bacillus migulanus</name>
    <dbReference type="NCBI Taxonomy" id="47500"/>
    <lineage>
        <taxon>Bacteria</taxon>
        <taxon>Bacillati</taxon>
        <taxon>Bacillota</taxon>
        <taxon>Bacilli</taxon>
        <taxon>Bacillales</taxon>
        <taxon>Paenibacillaceae</taxon>
        <taxon>Aneurinibacillus group</taxon>
        <taxon>Aneurinibacillus</taxon>
    </lineage>
</organism>
<protein>
    <recommendedName>
        <fullName evidence="2">CAAX prenyl protease 2/Lysostaphin resistance protein A-like domain-containing protein</fullName>
    </recommendedName>
</protein>
<evidence type="ECO:0000313" key="3">
    <source>
        <dbReference type="EMBL" id="KON94446.1"/>
    </source>
</evidence>
<dbReference type="GO" id="GO:0004175">
    <property type="term" value="F:endopeptidase activity"/>
    <property type="evidence" value="ECO:0007669"/>
    <property type="project" value="UniProtKB-ARBA"/>
</dbReference>
<sequence length="61" mass="7019">MKISLSFIYYTVTYSVGEEIGWRGYLLSKLMGLGWRNFYFPLLTAAVVLGGIVNRRENIIQ</sequence>
<comment type="caution">
    <text evidence="3">The sequence shown here is derived from an EMBL/GenBank/DDBJ whole genome shotgun (WGS) entry which is preliminary data.</text>
</comment>
<name>A0A0D1Y780_ANEMI</name>
<feature type="transmembrane region" description="Helical" evidence="1">
    <location>
        <begin position="38"/>
        <end position="54"/>
    </location>
</feature>
<evidence type="ECO:0000256" key="1">
    <source>
        <dbReference type="SAM" id="Phobius"/>
    </source>
</evidence>
<accession>A0A0D1Y780</accession>
<dbReference type="GO" id="GO:0080120">
    <property type="term" value="P:CAAX-box protein maturation"/>
    <property type="evidence" value="ECO:0007669"/>
    <property type="project" value="UniProtKB-ARBA"/>
</dbReference>
<evidence type="ECO:0000259" key="2">
    <source>
        <dbReference type="Pfam" id="PF02517"/>
    </source>
</evidence>
<dbReference type="OrthoDB" id="9777755at2"/>